<dbReference type="PANTHER" id="PTHR47429">
    <property type="entry name" value="PROTEIN TWIN LOV 1"/>
    <property type="match status" value="1"/>
</dbReference>
<dbReference type="AlphaFoldDB" id="S3CE87"/>
<evidence type="ECO:0000256" key="1">
    <source>
        <dbReference type="ARBA" id="ARBA00022630"/>
    </source>
</evidence>
<name>S3CE87_OPHP1</name>
<proteinExistence type="predicted"/>
<dbReference type="InterPro" id="IPR035965">
    <property type="entry name" value="PAS-like_dom_sf"/>
</dbReference>
<keyword evidence="7" id="KW-1185">Reference proteome</keyword>
<reference evidence="6 7" key="1">
    <citation type="journal article" date="2013" name="BMC Genomics">
        <title>The genome and transcriptome of the pine saprophyte Ophiostoma piceae, and a comparison with the bark beetle-associated pine pathogen Grosmannia clavigera.</title>
        <authorList>
            <person name="Haridas S."/>
            <person name="Wang Y."/>
            <person name="Lim L."/>
            <person name="Massoumi Alamouti S."/>
            <person name="Jackman S."/>
            <person name="Docking R."/>
            <person name="Robertson G."/>
            <person name="Birol I."/>
            <person name="Bohlmann J."/>
            <person name="Breuil C."/>
        </authorList>
    </citation>
    <scope>NUCLEOTIDE SEQUENCE [LARGE SCALE GENOMIC DNA]</scope>
    <source>
        <strain evidence="6 7">UAMH 11346</strain>
    </source>
</reference>
<dbReference type="SUPFAM" id="SSF55785">
    <property type="entry name" value="PYP-like sensor domain (PAS domain)"/>
    <property type="match status" value="1"/>
</dbReference>
<feature type="compositionally biased region" description="Pro residues" evidence="4">
    <location>
        <begin position="110"/>
        <end position="122"/>
    </location>
</feature>
<keyword evidence="2" id="KW-0288">FMN</keyword>
<keyword evidence="1" id="KW-0285">Flavoprotein</keyword>
<dbReference type="PROSITE" id="PS50112">
    <property type="entry name" value="PAS"/>
    <property type="match status" value="1"/>
</dbReference>
<dbReference type="InterPro" id="IPR000014">
    <property type="entry name" value="PAS"/>
</dbReference>
<evidence type="ECO:0000256" key="3">
    <source>
        <dbReference type="ARBA" id="ARBA00022991"/>
    </source>
</evidence>
<evidence type="ECO:0000313" key="6">
    <source>
        <dbReference type="EMBL" id="EPE10386.1"/>
    </source>
</evidence>
<gene>
    <name evidence="6" type="ORF">F503_05481</name>
</gene>
<keyword evidence="3" id="KW-0157">Chromophore</keyword>
<dbReference type="OrthoDB" id="447251at2759"/>
<dbReference type="eggNOG" id="ENOG502QQR1">
    <property type="taxonomic scope" value="Eukaryota"/>
</dbReference>
<dbReference type="Pfam" id="PF13426">
    <property type="entry name" value="PAS_9"/>
    <property type="match status" value="1"/>
</dbReference>
<dbReference type="STRING" id="1262450.S3CE87"/>
<dbReference type="PANTHER" id="PTHR47429:SF7">
    <property type="entry name" value="GATA-FACTOR"/>
    <property type="match status" value="1"/>
</dbReference>
<evidence type="ECO:0000256" key="2">
    <source>
        <dbReference type="ARBA" id="ARBA00022643"/>
    </source>
</evidence>
<dbReference type="VEuPathDB" id="FungiDB:F503_05481"/>
<evidence type="ECO:0000256" key="4">
    <source>
        <dbReference type="SAM" id="MobiDB-lite"/>
    </source>
</evidence>
<sequence>MGPIPHANGDYYPEIEYEDAGHQSARNQNVLFYPGMYSPSGFDVMKILYHVATRPNPVIDLGPVDASCPIVLCDLFLPDAPVVYASDTFLAVTGYSRDEILGRNCRFLQSPPPNRMAPPPLPSTASASSVASGMSSSVSSAMSASSSCPSSSASLSGSAMSNYSLSPMPHAYNEYTYSDHDSMAPSSQYVPAHTRQLLNYSVTHNKEIQVEVTNFRKDGTRWENVLTIVPIYWDEDLRQTNDKSKSKSKNQQQRYRYSVGFACDKIAMGMCYDV</sequence>
<evidence type="ECO:0000259" key="5">
    <source>
        <dbReference type="PROSITE" id="PS50112"/>
    </source>
</evidence>
<dbReference type="HOGENOM" id="CLU_1015985_0_0_1"/>
<dbReference type="Gene3D" id="3.30.450.20">
    <property type="entry name" value="PAS domain"/>
    <property type="match status" value="1"/>
</dbReference>
<dbReference type="Proteomes" id="UP000016923">
    <property type="component" value="Unassembled WGS sequence"/>
</dbReference>
<evidence type="ECO:0000313" key="7">
    <source>
        <dbReference type="Proteomes" id="UP000016923"/>
    </source>
</evidence>
<organism evidence="6 7">
    <name type="scientific">Ophiostoma piceae (strain UAMH 11346)</name>
    <name type="common">Sap stain fungus</name>
    <dbReference type="NCBI Taxonomy" id="1262450"/>
    <lineage>
        <taxon>Eukaryota</taxon>
        <taxon>Fungi</taxon>
        <taxon>Dikarya</taxon>
        <taxon>Ascomycota</taxon>
        <taxon>Pezizomycotina</taxon>
        <taxon>Sordariomycetes</taxon>
        <taxon>Sordariomycetidae</taxon>
        <taxon>Ophiostomatales</taxon>
        <taxon>Ophiostomataceae</taxon>
        <taxon>Ophiostoma</taxon>
    </lineage>
</organism>
<protein>
    <submittedName>
        <fullName evidence="6">Vivid pas protein vvd</fullName>
    </submittedName>
</protein>
<dbReference type="EMBL" id="KE148146">
    <property type="protein sequence ID" value="EPE10386.1"/>
    <property type="molecule type" value="Genomic_DNA"/>
</dbReference>
<feature type="domain" description="PAS" evidence="5">
    <location>
        <begin position="79"/>
        <end position="104"/>
    </location>
</feature>
<feature type="region of interest" description="Disordered" evidence="4">
    <location>
        <begin position="109"/>
        <end position="129"/>
    </location>
</feature>
<dbReference type="GO" id="GO:0005634">
    <property type="term" value="C:nucleus"/>
    <property type="evidence" value="ECO:0007669"/>
    <property type="project" value="TreeGrafter"/>
</dbReference>
<accession>S3CE87</accession>